<reference evidence="2 3" key="1">
    <citation type="submission" date="2019-02" db="EMBL/GenBank/DDBJ databases">
        <title>Complete Genome Sequence and Methylome Analysis of Brevibacterium luteolum NEB1784.</title>
        <authorList>
            <person name="Fomenkov A."/>
            <person name="Roberts R.J."/>
        </authorList>
    </citation>
    <scope>NUCLEOTIDE SEQUENCE [LARGE SCALE GENOMIC DNA]</scope>
    <source>
        <strain evidence="2 3">NEB1784</strain>
    </source>
</reference>
<dbReference type="Proteomes" id="UP000501518">
    <property type="component" value="Chromosome"/>
</dbReference>
<evidence type="ECO:0000256" key="1">
    <source>
        <dbReference type="SAM" id="Phobius"/>
    </source>
</evidence>
<dbReference type="RefSeq" id="WP_165882848.1">
    <property type="nucleotide sequence ID" value="NZ_CP035810.1"/>
</dbReference>
<protein>
    <recommendedName>
        <fullName evidence="4">Lantibiotic ABC transporter permease</fullName>
    </recommendedName>
</protein>
<keyword evidence="1" id="KW-1133">Transmembrane helix</keyword>
<dbReference type="InterPro" id="IPR021205">
    <property type="entry name" value="Lanti_perm_SpaE/MutE/EpiE-like"/>
</dbReference>
<name>A0A6G8KUY9_9MICO</name>
<feature type="transmembrane region" description="Helical" evidence="1">
    <location>
        <begin position="303"/>
        <end position="324"/>
    </location>
</feature>
<evidence type="ECO:0000313" key="3">
    <source>
        <dbReference type="Proteomes" id="UP000501518"/>
    </source>
</evidence>
<proteinExistence type="predicted"/>
<dbReference type="EMBL" id="CP035810">
    <property type="protein sequence ID" value="QIN28320.1"/>
    <property type="molecule type" value="Genomic_DNA"/>
</dbReference>
<feature type="transmembrane region" description="Helical" evidence="1">
    <location>
        <begin position="93"/>
        <end position="121"/>
    </location>
</feature>
<dbReference type="CDD" id="cd21807">
    <property type="entry name" value="ABC-2_lan_permease_MutE_EpiE-like"/>
    <property type="match status" value="1"/>
</dbReference>
<sequence>MIGQLPALRAELVRTTGSAAAWLTLIGIPIAVITTASGTYATPDASGRSVFMWQALFVTGMSAPLLALIAGLTSSREQRAREGGTTWRPVRPAAVTAARFTVLAGLAALLNLLVFGLTIPLGTVLGQPIDPPAMLQAAVVAWASSLGFLAAALILSEAFGVIAAFLIGCAWQLIGTLCAEWPLWWAIPPTWSVRAMLPVLGIHANATPLTAADALVTAPAWPAILLSAAAAVLVLSLRPLLHRHSASVRGARDSAPVGWRSMRPGAGPGIRAVLRGRGIGILCATALLLCLAAALVYRPAAIISFHSFLLLPAGAVLLASIAWLTLAPGWRLLLVRSQRVTTALLAHLLTCVTVVTLGVWALAAVFNLTTAHPMASGELAAAGLLCLLLGAAQTVASLWLAVRLGPGWALGLGIGGIVVSATFGGDVLAASPLWLLGPTGWPLTADTPARVLIAAVVCAGAIGVFWTLATRALRTAPLREGRD</sequence>
<feature type="transmembrane region" description="Helical" evidence="1">
    <location>
        <begin position="20"/>
        <end position="40"/>
    </location>
</feature>
<gene>
    <name evidence="2" type="ORF">EW640_02785</name>
</gene>
<feature type="transmembrane region" description="Helical" evidence="1">
    <location>
        <begin position="52"/>
        <end position="72"/>
    </location>
</feature>
<feature type="transmembrane region" description="Helical" evidence="1">
    <location>
        <begin position="344"/>
        <end position="367"/>
    </location>
</feature>
<organism evidence="2 3">
    <name type="scientific">Brevibacterium luteolum</name>
    <dbReference type="NCBI Taxonomy" id="199591"/>
    <lineage>
        <taxon>Bacteria</taxon>
        <taxon>Bacillati</taxon>
        <taxon>Actinomycetota</taxon>
        <taxon>Actinomycetes</taxon>
        <taxon>Micrococcales</taxon>
        <taxon>Brevibacteriaceae</taxon>
        <taxon>Brevibacterium</taxon>
    </lineage>
</organism>
<dbReference type="AlphaFoldDB" id="A0A6G8KUY9"/>
<keyword evidence="1" id="KW-0812">Transmembrane</keyword>
<accession>A0A6G8KUY9</accession>
<feature type="transmembrane region" description="Helical" evidence="1">
    <location>
        <begin position="449"/>
        <end position="469"/>
    </location>
</feature>
<evidence type="ECO:0000313" key="2">
    <source>
        <dbReference type="EMBL" id="QIN28320.1"/>
    </source>
</evidence>
<evidence type="ECO:0008006" key="4">
    <source>
        <dbReference type="Google" id="ProtNLM"/>
    </source>
</evidence>
<dbReference type="KEGG" id="blut:EW640_02785"/>
<feature type="transmembrane region" description="Helical" evidence="1">
    <location>
        <begin position="220"/>
        <end position="241"/>
    </location>
</feature>
<feature type="transmembrane region" description="Helical" evidence="1">
    <location>
        <begin position="379"/>
        <end position="401"/>
    </location>
</feature>
<keyword evidence="1" id="KW-0472">Membrane</keyword>
<feature type="transmembrane region" description="Helical" evidence="1">
    <location>
        <begin position="408"/>
        <end position="429"/>
    </location>
</feature>
<feature type="transmembrane region" description="Helical" evidence="1">
    <location>
        <begin position="162"/>
        <end position="187"/>
    </location>
</feature>
<feature type="transmembrane region" description="Helical" evidence="1">
    <location>
        <begin position="133"/>
        <end position="155"/>
    </location>
</feature>
<feature type="transmembrane region" description="Helical" evidence="1">
    <location>
        <begin position="279"/>
        <end position="297"/>
    </location>
</feature>